<evidence type="ECO:0000313" key="3">
    <source>
        <dbReference type="EMBL" id="PIU33439.1"/>
    </source>
</evidence>
<evidence type="ECO:0000313" key="4">
    <source>
        <dbReference type="Proteomes" id="UP000229559"/>
    </source>
</evidence>
<organism evidence="3 4">
    <name type="scientific">Candidatus Shapirobacteria bacterium CG07_land_8_20_14_0_80_39_12</name>
    <dbReference type="NCBI Taxonomy" id="1974480"/>
    <lineage>
        <taxon>Bacteria</taxon>
        <taxon>Candidatus Shapironibacteriota</taxon>
    </lineage>
</organism>
<keyword evidence="1" id="KW-0812">Transmembrane</keyword>
<feature type="transmembrane region" description="Helical" evidence="1">
    <location>
        <begin position="319"/>
        <end position="337"/>
    </location>
</feature>
<feature type="transmembrane region" description="Helical" evidence="1">
    <location>
        <begin position="388"/>
        <end position="409"/>
    </location>
</feature>
<feature type="transmembrane region" description="Helical" evidence="1">
    <location>
        <begin position="104"/>
        <end position="121"/>
    </location>
</feature>
<gene>
    <name evidence="3" type="ORF">COT04_00080</name>
</gene>
<feature type="transmembrane region" description="Helical" evidence="1">
    <location>
        <begin position="77"/>
        <end position="99"/>
    </location>
</feature>
<feature type="transmembrane region" description="Helical" evidence="1">
    <location>
        <begin position="289"/>
        <end position="310"/>
    </location>
</feature>
<name>A0A2M6YQJ7_9BACT</name>
<protein>
    <recommendedName>
        <fullName evidence="2">Membrane protein 6-pyruvoyl-tetrahydropterin synthase-related domain-containing protein</fullName>
    </recommendedName>
</protein>
<accession>A0A2M6YQJ7</accession>
<dbReference type="Pfam" id="PF10131">
    <property type="entry name" value="PTPS_related"/>
    <property type="match status" value="1"/>
</dbReference>
<evidence type="ECO:0000256" key="1">
    <source>
        <dbReference type="SAM" id="Phobius"/>
    </source>
</evidence>
<feature type="transmembrane region" description="Helical" evidence="1">
    <location>
        <begin position="357"/>
        <end position="376"/>
    </location>
</feature>
<evidence type="ECO:0000259" key="2">
    <source>
        <dbReference type="Pfam" id="PF10131"/>
    </source>
</evidence>
<reference evidence="4" key="1">
    <citation type="submission" date="2017-09" db="EMBL/GenBank/DDBJ databases">
        <title>Depth-based differentiation of microbial function through sediment-hosted aquifers and enrichment of novel symbionts in the deep terrestrial subsurface.</title>
        <authorList>
            <person name="Probst A.J."/>
            <person name="Ladd B."/>
            <person name="Jarett J.K."/>
            <person name="Geller-Mcgrath D.E."/>
            <person name="Sieber C.M.K."/>
            <person name="Emerson J.B."/>
            <person name="Anantharaman K."/>
            <person name="Thomas B.C."/>
            <person name="Malmstrom R."/>
            <person name="Stieglmeier M."/>
            <person name="Klingl A."/>
            <person name="Woyke T."/>
            <person name="Ryan C.M."/>
            <person name="Banfield J.F."/>
        </authorList>
    </citation>
    <scope>NUCLEOTIDE SEQUENCE [LARGE SCALE GENOMIC DNA]</scope>
</reference>
<sequence>MRIFAFNKKKIIEVLFLLAVILSVIPIIIPFFHKGFFPTHDDVQVGRIFEMFQALKYGSFPPRWASGLLFGHGYPLFVFYSPLTYYLGALLVFAGANFLVATKIVFLMAFFLGAIAMYLLVKEMFGRLPGLVASVLFSYAPYKAVDVYVRGNLPEFLSLSLFPLVLWFNWRLLKSKNSIWLPLFALSLALLFLTHNISFVIFSFFLAVFNLVIILGQKEKKEMFIKAIGGGLLALLISSFFWAPLLAETKLVKLSSQPWPLSYDKFFLTYKQLWSSPWGFNGFHEPQPMSLQIGKTFIVFSILAFLIGLFRKYDLHKKAWLFFSGFFFFSVFMTTFPSNFIWKALPFLAFFQFPWRFHILITFCGSVLIATIVYYLGQIMVQKKWAKILVGLVALMIIGLVVFENYRFFKPKLYWEPLAVSETTTWDDEYLPVWVKVKPKDYEGEKVKVVEGEGEIKEINWGYLEKDFIFLAKKESVVELAHIYYPGWKAFVNGEEEKIDYGNERGLMKLKLSEGQNLVKFKFLRTPLRLTSEIASLIGLLTTTFLFVKFFFKKKTKPKRKR</sequence>
<dbReference type="InterPro" id="IPR018776">
    <property type="entry name" value="Membrane_prot_PTPS-rel_domain"/>
</dbReference>
<feature type="transmembrane region" description="Helical" evidence="1">
    <location>
        <begin position="534"/>
        <end position="552"/>
    </location>
</feature>
<dbReference type="Proteomes" id="UP000229559">
    <property type="component" value="Unassembled WGS sequence"/>
</dbReference>
<feature type="transmembrane region" description="Helical" evidence="1">
    <location>
        <begin position="12"/>
        <end position="32"/>
    </location>
</feature>
<feature type="transmembrane region" description="Helical" evidence="1">
    <location>
        <begin position="156"/>
        <end position="173"/>
    </location>
</feature>
<keyword evidence="1" id="KW-1133">Transmembrane helix</keyword>
<proteinExistence type="predicted"/>
<feature type="transmembrane region" description="Helical" evidence="1">
    <location>
        <begin position="224"/>
        <end position="245"/>
    </location>
</feature>
<dbReference type="EMBL" id="PEXA01000002">
    <property type="protein sequence ID" value="PIU33439.1"/>
    <property type="molecule type" value="Genomic_DNA"/>
</dbReference>
<dbReference type="AlphaFoldDB" id="A0A2M6YQJ7"/>
<feature type="domain" description="Membrane protein 6-pyruvoyl-tetrahydropterin synthase-related" evidence="2">
    <location>
        <begin position="78"/>
        <end position="400"/>
    </location>
</feature>
<keyword evidence="1" id="KW-0472">Membrane</keyword>
<comment type="caution">
    <text evidence="3">The sequence shown here is derived from an EMBL/GenBank/DDBJ whole genome shotgun (WGS) entry which is preliminary data.</text>
</comment>
<feature type="transmembrane region" description="Helical" evidence="1">
    <location>
        <begin position="179"/>
        <end position="212"/>
    </location>
</feature>